<feature type="compositionally biased region" description="Basic residues" evidence="1">
    <location>
        <begin position="251"/>
        <end position="266"/>
    </location>
</feature>
<sequence length="447" mass="47868">PSVTGSSSMSNTPASPPSVYTISTDYSPTNSPNEDGASLASFGSVLTPPFLREMVRDVFGGSLHVNRVSSNTYALIKENFFISGSEPHFPSSGFGSPPEMFPQHDVPAPIMAEHLNDVNFLLHESFTNPGNQAHGPNQSSWVSEASQSTDLPQAVGLGCVSMVELMGSALSSNPSDVDELAGSTSSLLSGSRPLVPPNSFDVPAANGAVEELLPPPVVRSKSNDEFIVASDPTSSPFPDDPSDLTYAPSKAAKRRSKRQTRSSGCHRAKSLLAAHQLRDARGRFKSAPSAKRTAKKTIASPKGSLTLPLHASPLVPDSEETQRIKIETAANTFMNTVGTSVCGARPFVFDNPNPFDPQLASASVEAPVLSPTDLPVTLVDLPPNDPRIRFRASFQHLYRCLCPLLATVPFPHEHLAKTLEVSQTLYETQEWYMASAHLYPDVTGSVF</sequence>
<feature type="region of interest" description="Disordered" evidence="1">
    <location>
        <begin position="1"/>
        <end position="35"/>
    </location>
</feature>
<feature type="region of interest" description="Disordered" evidence="1">
    <location>
        <begin position="228"/>
        <end position="266"/>
    </location>
</feature>
<dbReference type="Proteomes" id="UP000239156">
    <property type="component" value="Unassembled WGS sequence"/>
</dbReference>
<comment type="caution">
    <text evidence="2">The sequence shown here is derived from an EMBL/GenBank/DDBJ whole genome shotgun (WGS) entry which is preliminary data.</text>
</comment>
<name>A0A2S4UP14_9BASI</name>
<evidence type="ECO:0000256" key="1">
    <source>
        <dbReference type="SAM" id="MobiDB-lite"/>
    </source>
</evidence>
<feature type="region of interest" description="Disordered" evidence="1">
    <location>
        <begin position="171"/>
        <end position="193"/>
    </location>
</feature>
<dbReference type="VEuPathDB" id="FungiDB:PSTT_14139"/>
<dbReference type="EMBL" id="PKSL01000214">
    <property type="protein sequence ID" value="POV98864.1"/>
    <property type="molecule type" value="Genomic_DNA"/>
</dbReference>
<evidence type="ECO:0000313" key="3">
    <source>
        <dbReference type="Proteomes" id="UP000239156"/>
    </source>
</evidence>
<dbReference type="VEuPathDB" id="FungiDB:PSHT_09361"/>
<feature type="compositionally biased region" description="Polar residues" evidence="1">
    <location>
        <begin position="1"/>
        <end position="33"/>
    </location>
</feature>
<dbReference type="AlphaFoldDB" id="A0A2S4UP14"/>
<gene>
    <name evidence="2" type="ORF">PSTT_14139</name>
</gene>
<organism evidence="2 3">
    <name type="scientific">Puccinia striiformis</name>
    <dbReference type="NCBI Taxonomy" id="27350"/>
    <lineage>
        <taxon>Eukaryota</taxon>
        <taxon>Fungi</taxon>
        <taxon>Dikarya</taxon>
        <taxon>Basidiomycota</taxon>
        <taxon>Pucciniomycotina</taxon>
        <taxon>Pucciniomycetes</taxon>
        <taxon>Pucciniales</taxon>
        <taxon>Pucciniaceae</taxon>
        <taxon>Puccinia</taxon>
    </lineage>
</organism>
<feature type="compositionally biased region" description="Low complexity" evidence="1">
    <location>
        <begin position="182"/>
        <end position="191"/>
    </location>
</feature>
<feature type="region of interest" description="Disordered" evidence="1">
    <location>
        <begin position="127"/>
        <end position="146"/>
    </location>
</feature>
<accession>A0A2S4UP14</accession>
<protein>
    <submittedName>
        <fullName evidence="2">Uncharacterized protein</fullName>
    </submittedName>
</protein>
<keyword evidence="3" id="KW-1185">Reference proteome</keyword>
<evidence type="ECO:0000313" key="2">
    <source>
        <dbReference type="EMBL" id="POV98864.1"/>
    </source>
</evidence>
<reference evidence="2" key="1">
    <citation type="submission" date="2017-12" db="EMBL/GenBank/DDBJ databases">
        <title>Gene loss provides genomic basis for host adaptation in cereal stripe rust fungi.</title>
        <authorList>
            <person name="Xia C."/>
        </authorList>
    </citation>
    <scope>NUCLEOTIDE SEQUENCE [LARGE SCALE GENOMIC DNA]</scope>
    <source>
        <strain evidence="2">93-210</strain>
    </source>
</reference>
<proteinExistence type="predicted"/>
<dbReference type="VEuPathDB" id="FungiDB:PSHT_09359"/>
<feature type="non-terminal residue" evidence="2">
    <location>
        <position position="1"/>
    </location>
</feature>